<feature type="domain" description="AP2/ERF" evidence="7">
    <location>
        <begin position="20"/>
        <end position="77"/>
    </location>
</feature>
<dbReference type="AlphaFoldDB" id="A0A835R805"/>
<dbReference type="EMBL" id="JADCNL010000005">
    <property type="protein sequence ID" value="KAG0481563.1"/>
    <property type="molecule type" value="Genomic_DNA"/>
</dbReference>
<dbReference type="InterPro" id="IPR016177">
    <property type="entry name" value="DNA-bd_dom_sf"/>
</dbReference>
<reference evidence="8 9" key="1">
    <citation type="journal article" date="2020" name="Nat. Food">
        <title>A phased Vanilla planifolia genome enables genetic improvement of flavour and production.</title>
        <authorList>
            <person name="Hasing T."/>
            <person name="Tang H."/>
            <person name="Brym M."/>
            <person name="Khazi F."/>
            <person name="Huang T."/>
            <person name="Chambers A.H."/>
        </authorList>
    </citation>
    <scope>NUCLEOTIDE SEQUENCE [LARGE SCALE GENOMIC DNA]</scope>
    <source>
        <tissue evidence="8">Leaf</tissue>
    </source>
</reference>
<feature type="compositionally biased region" description="Low complexity" evidence="6">
    <location>
        <begin position="100"/>
        <end position="110"/>
    </location>
</feature>
<evidence type="ECO:0000313" key="8">
    <source>
        <dbReference type="EMBL" id="KAG0481563.1"/>
    </source>
</evidence>
<feature type="region of interest" description="Disordered" evidence="6">
    <location>
        <begin position="94"/>
        <end position="120"/>
    </location>
</feature>
<proteinExistence type="predicted"/>
<dbReference type="InterPro" id="IPR036955">
    <property type="entry name" value="AP2/ERF_dom_sf"/>
</dbReference>
<dbReference type="SUPFAM" id="SSF54171">
    <property type="entry name" value="DNA-binding domain"/>
    <property type="match status" value="1"/>
</dbReference>
<dbReference type="FunFam" id="3.30.730.10:FF:000001">
    <property type="entry name" value="Ethylene-responsive transcription factor 2"/>
    <property type="match status" value="1"/>
</dbReference>
<dbReference type="PRINTS" id="PR00367">
    <property type="entry name" value="ETHRSPELEMNT"/>
</dbReference>
<evidence type="ECO:0000256" key="6">
    <source>
        <dbReference type="SAM" id="MobiDB-lite"/>
    </source>
</evidence>
<dbReference type="OrthoDB" id="67700at2759"/>
<gene>
    <name evidence="8" type="ORF">HPP92_012421</name>
</gene>
<dbReference type="CDD" id="cd00018">
    <property type="entry name" value="AP2"/>
    <property type="match status" value="1"/>
</dbReference>
<keyword evidence="9" id="KW-1185">Reference proteome</keyword>
<evidence type="ECO:0000313" key="9">
    <source>
        <dbReference type="Proteomes" id="UP000636800"/>
    </source>
</evidence>
<dbReference type="PANTHER" id="PTHR31677:SF228">
    <property type="entry name" value="ETHYLENE-RESPONSIVE TRANSCRIPTION FACTOR 10-RELATED"/>
    <property type="match status" value="1"/>
</dbReference>
<keyword evidence="2" id="KW-0805">Transcription regulation</keyword>
<evidence type="ECO:0000256" key="1">
    <source>
        <dbReference type="ARBA" id="ARBA00004123"/>
    </source>
</evidence>
<dbReference type="PROSITE" id="PS51032">
    <property type="entry name" value="AP2_ERF"/>
    <property type="match status" value="1"/>
</dbReference>
<keyword evidence="3" id="KW-0238">DNA-binding</keyword>
<name>A0A835R805_VANPL</name>
<evidence type="ECO:0000259" key="7">
    <source>
        <dbReference type="PROSITE" id="PS51032"/>
    </source>
</evidence>
<comment type="subcellular location">
    <subcellularLocation>
        <location evidence="1">Nucleus</location>
    </subcellularLocation>
</comment>
<evidence type="ECO:0000256" key="2">
    <source>
        <dbReference type="ARBA" id="ARBA00023015"/>
    </source>
</evidence>
<sequence length="242" mass="26318">MAPSEKERNVEIGSERKDIHFRGVRKRPWGRYAAEIRDPGKKCRVWLGTFDTAEEAARAYDAAAREFRGSKAKTNFPLSVASPSPSPIVIATVNGSSARTTSSQNSTLDSSSREAASLPPLATPLRPLDLDFLSPSAPRFPFHHFPPVSPKASGKSTGQPFVFFEHFLRSNMVQSKTAMVSASDFAHQIDSPVVFTEFLGPLNSTPQSDSDSSSVVDLHLSPTPAPIRTFNVDLNLPPPEIA</sequence>
<dbReference type="Pfam" id="PF00847">
    <property type="entry name" value="AP2"/>
    <property type="match status" value="1"/>
</dbReference>
<dbReference type="GO" id="GO:0003700">
    <property type="term" value="F:DNA-binding transcription factor activity"/>
    <property type="evidence" value="ECO:0007669"/>
    <property type="project" value="InterPro"/>
</dbReference>
<dbReference type="InterPro" id="IPR001471">
    <property type="entry name" value="AP2/ERF_dom"/>
</dbReference>
<protein>
    <recommendedName>
        <fullName evidence="7">AP2/ERF domain-containing protein</fullName>
    </recommendedName>
</protein>
<evidence type="ECO:0000256" key="5">
    <source>
        <dbReference type="ARBA" id="ARBA00023242"/>
    </source>
</evidence>
<accession>A0A835R805</accession>
<dbReference type="GO" id="GO:0005634">
    <property type="term" value="C:nucleus"/>
    <property type="evidence" value="ECO:0007669"/>
    <property type="project" value="UniProtKB-SubCell"/>
</dbReference>
<evidence type="ECO:0000256" key="4">
    <source>
        <dbReference type="ARBA" id="ARBA00023163"/>
    </source>
</evidence>
<keyword evidence="5" id="KW-0539">Nucleus</keyword>
<dbReference type="SMART" id="SM00380">
    <property type="entry name" value="AP2"/>
    <property type="match status" value="1"/>
</dbReference>
<dbReference type="Proteomes" id="UP000636800">
    <property type="component" value="Chromosome 5"/>
</dbReference>
<evidence type="ECO:0000256" key="3">
    <source>
        <dbReference type="ARBA" id="ARBA00023125"/>
    </source>
</evidence>
<dbReference type="Gene3D" id="3.30.730.10">
    <property type="entry name" value="AP2/ERF domain"/>
    <property type="match status" value="1"/>
</dbReference>
<organism evidence="8 9">
    <name type="scientific">Vanilla planifolia</name>
    <name type="common">Vanilla</name>
    <dbReference type="NCBI Taxonomy" id="51239"/>
    <lineage>
        <taxon>Eukaryota</taxon>
        <taxon>Viridiplantae</taxon>
        <taxon>Streptophyta</taxon>
        <taxon>Embryophyta</taxon>
        <taxon>Tracheophyta</taxon>
        <taxon>Spermatophyta</taxon>
        <taxon>Magnoliopsida</taxon>
        <taxon>Liliopsida</taxon>
        <taxon>Asparagales</taxon>
        <taxon>Orchidaceae</taxon>
        <taxon>Vanilloideae</taxon>
        <taxon>Vanilleae</taxon>
        <taxon>Vanilla</taxon>
    </lineage>
</organism>
<dbReference type="PANTHER" id="PTHR31677">
    <property type="entry name" value="AP2 DOMAIN CLASS TRANSCRIPTION FACTOR"/>
    <property type="match status" value="1"/>
</dbReference>
<comment type="caution">
    <text evidence="8">The sequence shown here is derived from an EMBL/GenBank/DDBJ whole genome shotgun (WGS) entry which is preliminary data.</text>
</comment>
<dbReference type="GO" id="GO:0003677">
    <property type="term" value="F:DNA binding"/>
    <property type="evidence" value="ECO:0007669"/>
    <property type="project" value="UniProtKB-KW"/>
</dbReference>
<keyword evidence="4" id="KW-0804">Transcription</keyword>